<sequence length="146" mass="15717">METTVQKTLVNSNKELEQLSSGAIQIIAEYAFQNPDSINGPFGTLKLTLSEDNAIGEIKISTLWVMGSTTLLNFNGPSHFNPSTGYTTINAASKGTISIVPNPPKPISAEVSITLNPGLKEGELTVEGFFSNFKIKATHIQYLSNN</sequence>
<evidence type="ECO:0000313" key="2">
    <source>
        <dbReference type="Proteomes" id="UP001497527"/>
    </source>
</evidence>
<evidence type="ECO:0008006" key="3">
    <source>
        <dbReference type="Google" id="ProtNLM"/>
    </source>
</evidence>
<protein>
    <recommendedName>
        <fullName evidence="3">DUF1842 domain-containing protein</fullName>
    </recommendedName>
</protein>
<gene>
    <name evidence="1" type="ORF">T190423A01A_10474</name>
</gene>
<name>A0ABP1EWC2_9FLAO</name>
<evidence type="ECO:0000313" key="1">
    <source>
        <dbReference type="EMBL" id="CAL2101911.1"/>
    </source>
</evidence>
<accession>A0ABP1EWC2</accession>
<reference evidence="1 2" key="1">
    <citation type="submission" date="2024-05" db="EMBL/GenBank/DDBJ databases">
        <authorList>
            <person name="Duchaud E."/>
        </authorList>
    </citation>
    <scope>NUCLEOTIDE SEQUENCE [LARGE SCALE GENOMIC DNA]</scope>
    <source>
        <strain evidence="1">Ena-SAMPLE-TAB-13-05-2024-13:56:06:370-140308</strain>
    </source>
</reference>
<dbReference type="RefSeq" id="WP_348714870.1">
    <property type="nucleotide sequence ID" value="NZ_CAXJIO010000010.1"/>
</dbReference>
<dbReference type="Proteomes" id="UP001497527">
    <property type="component" value="Unassembled WGS sequence"/>
</dbReference>
<dbReference type="EMBL" id="CAXJIO010000010">
    <property type="protein sequence ID" value="CAL2101911.1"/>
    <property type="molecule type" value="Genomic_DNA"/>
</dbReference>
<organism evidence="1 2">
    <name type="scientific">Tenacibaculum polynesiense</name>
    <dbReference type="NCBI Taxonomy" id="3137857"/>
    <lineage>
        <taxon>Bacteria</taxon>
        <taxon>Pseudomonadati</taxon>
        <taxon>Bacteroidota</taxon>
        <taxon>Flavobacteriia</taxon>
        <taxon>Flavobacteriales</taxon>
        <taxon>Flavobacteriaceae</taxon>
        <taxon>Tenacibaculum</taxon>
    </lineage>
</organism>
<proteinExistence type="predicted"/>
<comment type="caution">
    <text evidence="1">The sequence shown here is derived from an EMBL/GenBank/DDBJ whole genome shotgun (WGS) entry which is preliminary data.</text>
</comment>
<keyword evidence="2" id="KW-1185">Reference proteome</keyword>